<feature type="region of interest" description="Disordered" evidence="1">
    <location>
        <begin position="1"/>
        <end position="21"/>
    </location>
</feature>
<dbReference type="AlphaFoldDB" id="A0A9P8N3I9"/>
<evidence type="ECO:0000313" key="2">
    <source>
        <dbReference type="EMBL" id="KAH0966175.1"/>
    </source>
</evidence>
<dbReference type="PANTHER" id="PTHR37535:SF2">
    <property type="entry name" value="FINGER DOMAIN PROTEIN, PUTATIVE (AFU_ORTHOLOGUE AFUA_6G09300)-RELATED"/>
    <property type="match status" value="1"/>
</dbReference>
<dbReference type="InterPro" id="IPR021842">
    <property type="entry name" value="DUF3435"/>
</dbReference>
<name>A0A9P8N3I9_9HYPO</name>
<accession>A0A9P8N3I9</accession>
<evidence type="ECO:0000256" key="1">
    <source>
        <dbReference type="SAM" id="MobiDB-lite"/>
    </source>
</evidence>
<gene>
    <name evidence="2" type="ORF">HRG_01584</name>
</gene>
<organism evidence="2 3">
    <name type="scientific">Hirsutella rhossiliensis</name>
    <dbReference type="NCBI Taxonomy" id="111463"/>
    <lineage>
        <taxon>Eukaryota</taxon>
        <taxon>Fungi</taxon>
        <taxon>Dikarya</taxon>
        <taxon>Ascomycota</taxon>
        <taxon>Pezizomycotina</taxon>
        <taxon>Sordariomycetes</taxon>
        <taxon>Hypocreomycetidae</taxon>
        <taxon>Hypocreales</taxon>
        <taxon>Ophiocordycipitaceae</taxon>
        <taxon>Hirsutella</taxon>
    </lineage>
</organism>
<dbReference type="Proteomes" id="UP000824596">
    <property type="component" value="Unassembled WGS sequence"/>
</dbReference>
<proteinExistence type="predicted"/>
<dbReference type="OrthoDB" id="4567560at2759"/>
<dbReference type="GeneID" id="68350713"/>
<sequence>MTRRARHSAIPYDSDASYSPENEFDDGGLFDKVEPLHSDTYAEATDVEDLNFDDADGFVDADVEDQVQLFGGNVHPPEYYREAVEKFNETAYEAQDYSDGSLLLLDACDAQWRQYCEVLGCDPQKCLESVSESSSLRLLYNFFDWSLNQKVEGGPHNILIRFTLAFTKTYLGVKDAKTFPLPETLADPSLLLNPHIFLLGILFRHRAFRATSLNSPAQLANLDIHPEERELPLPLKDDLKDTYIFRRAMKTFTGYELSQDKPLSYQMIAQWIRRVGEILGLEYPTIPYNLRYNAANEFDRSASADISESLRNLALDHANSNPFQKHYLGRESKTFGIIAQVQRSTWNSAVD</sequence>
<protein>
    <submittedName>
        <fullName evidence="2">Nucleoplasmin-like protein</fullName>
    </submittedName>
</protein>
<reference evidence="2" key="1">
    <citation type="submission" date="2021-09" db="EMBL/GenBank/DDBJ databases">
        <title>A high-quality genome of the endoparasitic fungus Hirsutella rhossiliensis with a comparison of Hirsutella genomes reveals transposable elements contributing to genome size variation.</title>
        <authorList>
            <person name="Lin R."/>
            <person name="Jiao Y."/>
            <person name="Sun X."/>
            <person name="Ling J."/>
            <person name="Xie B."/>
            <person name="Cheng X."/>
        </authorList>
    </citation>
    <scope>NUCLEOTIDE SEQUENCE</scope>
    <source>
        <strain evidence="2">HR02</strain>
    </source>
</reference>
<dbReference type="RefSeq" id="XP_044723688.1">
    <property type="nucleotide sequence ID" value="XM_044860055.1"/>
</dbReference>
<comment type="caution">
    <text evidence="2">The sequence shown here is derived from an EMBL/GenBank/DDBJ whole genome shotgun (WGS) entry which is preliminary data.</text>
</comment>
<dbReference type="PANTHER" id="PTHR37535">
    <property type="entry name" value="FLUG DOMAIN PROTEIN"/>
    <property type="match status" value="1"/>
</dbReference>
<keyword evidence="3" id="KW-1185">Reference proteome</keyword>
<dbReference type="EMBL" id="JAIZPD010000002">
    <property type="protein sequence ID" value="KAH0966175.1"/>
    <property type="molecule type" value="Genomic_DNA"/>
</dbReference>
<evidence type="ECO:0000313" key="3">
    <source>
        <dbReference type="Proteomes" id="UP000824596"/>
    </source>
</evidence>
<dbReference type="Pfam" id="PF11917">
    <property type="entry name" value="DUF3435"/>
    <property type="match status" value="1"/>
</dbReference>